<dbReference type="InterPro" id="IPR011990">
    <property type="entry name" value="TPR-like_helical_dom_sf"/>
</dbReference>
<sequence>MIKNSRLLLATALFVTLMQFPVNAQSNAPDSVDMACSDGQCNSEIITLHRMARFGSFEAMTLLGMVYATGDGREADPEKALSYLERAASHRHPMAVFLLSEWYRQGFVVAQDLQQAETLLADAVKLKHPPAQYKKALLLLQQVDESNIAEGMALLELASDKRLVEAMFLLARLKQQGTYTNTDLEGAAQLFKNLVLSGHEESRPFLRESIAMLTPKPEAAELVADLQQSYDIEVIQVIGRDFKPDTVLTDVVTQLRRTGLYTRGSLSRIRTVQCDGRFGCYSTTPQRGDRDLNQTLSGQP</sequence>
<gene>
    <name evidence="2" type="ORF">WG68_11180</name>
</gene>
<organism evidence="2 3">
    <name type="scientific">Arsukibacterium ikkense</name>
    <dbReference type="NCBI Taxonomy" id="336831"/>
    <lineage>
        <taxon>Bacteria</taxon>
        <taxon>Pseudomonadati</taxon>
        <taxon>Pseudomonadota</taxon>
        <taxon>Gammaproteobacteria</taxon>
        <taxon>Chromatiales</taxon>
        <taxon>Chromatiaceae</taxon>
        <taxon>Arsukibacterium</taxon>
    </lineage>
</organism>
<comment type="caution">
    <text evidence="2">The sequence shown here is derived from an EMBL/GenBank/DDBJ whole genome shotgun (WGS) entry which is preliminary data.</text>
</comment>
<dbReference type="OrthoDB" id="6810016at2"/>
<dbReference type="PANTHER" id="PTHR11102:SF160">
    <property type="entry name" value="ERAD-ASSOCIATED E3 UBIQUITIN-PROTEIN LIGASE COMPONENT HRD3"/>
    <property type="match status" value="1"/>
</dbReference>
<dbReference type="Proteomes" id="UP000034228">
    <property type="component" value="Unassembled WGS sequence"/>
</dbReference>
<reference evidence="2 3" key="1">
    <citation type="submission" date="2015-03" db="EMBL/GenBank/DDBJ databases">
        <title>Draft genome sequences of two protease-producing strains of Arsukibacterium isolated from two cold and alkaline environments.</title>
        <authorList>
            <person name="Lylloff J.E."/>
            <person name="Skov L.B."/>
            <person name="Jepsen M."/>
            <person name="Hallin P.F."/>
            <person name="Sorensen S.J."/>
            <person name="Stougaard P."/>
            <person name="Glaring M.A."/>
        </authorList>
    </citation>
    <scope>NUCLEOTIDE SEQUENCE [LARGE SCALE GENOMIC DNA]</scope>
    <source>
        <strain evidence="2 3">GCM72</strain>
    </source>
</reference>
<dbReference type="PANTHER" id="PTHR11102">
    <property type="entry name" value="SEL-1-LIKE PROTEIN"/>
    <property type="match status" value="1"/>
</dbReference>
<keyword evidence="3" id="KW-1185">Reference proteome</keyword>
<evidence type="ECO:0008006" key="4">
    <source>
        <dbReference type="Google" id="ProtNLM"/>
    </source>
</evidence>
<protein>
    <recommendedName>
        <fullName evidence="4">Sel1 repeat-containing protein</fullName>
    </recommendedName>
</protein>
<name>A0A0M2V6J5_9GAMM</name>
<dbReference type="InterPro" id="IPR006597">
    <property type="entry name" value="Sel1-like"/>
</dbReference>
<dbReference type="Gene3D" id="1.25.40.10">
    <property type="entry name" value="Tetratricopeptide repeat domain"/>
    <property type="match status" value="1"/>
</dbReference>
<dbReference type="Pfam" id="PF08238">
    <property type="entry name" value="Sel1"/>
    <property type="match status" value="3"/>
</dbReference>
<evidence type="ECO:0000256" key="1">
    <source>
        <dbReference type="SAM" id="SignalP"/>
    </source>
</evidence>
<dbReference type="SMART" id="SM00671">
    <property type="entry name" value="SEL1"/>
    <property type="match status" value="4"/>
</dbReference>
<dbReference type="EMBL" id="LAHO01000010">
    <property type="protein sequence ID" value="KKO45280.1"/>
    <property type="molecule type" value="Genomic_DNA"/>
</dbReference>
<feature type="chain" id="PRO_5005644386" description="Sel1 repeat-containing protein" evidence="1">
    <location>
        <begin position="25"/>
        <end position="300"/>
    </location>
</feature>
<dbReference type="SUPFAM" id="SSF81901">
    <property type="entry name" value="HCP-like"/>
    <property type="match status" value="1"/>
</dbReference>
<dbReference type="AlphaFoldDB" id="A0A0M2V6J5"/>
<evidence type="ECO:0000313" key="3">
    <source>
        <dbReference type="Proteomes" id="UP000034228"/>
    </source>
</evidence>
<keyword evidence="1" id="KW-0732">Signal</keyword>
<feature type="signal peptide" evidence="1">
    <location>
        <begin position="1"/>
        <end position="24"/>
    </location>
</feature>
<accession>A0A0M2V6J5</accession>
<dbReference type="STRING" id="336831.WG68_11180"/>
<proteinExistence type="predicted"/>
<dbReference type="RefSeq" id="WP_046557775.1">
    <property type="nucleotide sequence ID" value="NZ_LAHO01000010.1"/>
</dbReference>
<dbReference type="InterPro" id="IPR050767">
    <property type="entry name" value="Sel1_AlgK"/>
</dbReference>
<evidence type="ECO:0000313" key="2">
    <source>
        <dbReference type="EMBL" id="KKO45280.1"/>
    </source>
</evidence>